<evidence type="ECO:0000256" key="1">
    <source>
        <dbReference type="SAM" id="MobiDB-lite"/>
    </source>
</evidence>
<sequence length="198" mass="21516">MISKLKSLTDCCTCSLRLPSLLQYSWFNNTVKGDELANESYTSKGLSTSLESGYVFEVGHGAGNTYFLQPKAQLARSGIHADDHTEQNGTRVSATGGNNVRSSLGVKAFMKGYTAHGNGQQSFKPYVETDWIHNSEGYGVRMDRVDVSQEGSRNIAEFRVGVEGDVTPQVSVTANLTRQVGSRGWSDTTGMLGLKDSF</sequence>
<dbReference type="InterPro" id="IPR036709">
    <property type="entry name" value="Autotransporte_beta_dom_sf"/>
</dbReference>
<dbReference type="GO" id="GO:0019867">
    <property type="term" value="C:outer membrane"/>
    <property type="evidence" value="ECO:0007669"/>
    <property type="project" value="InterPro"/>
</dbReference>
<dbReference type="PROSITE" id="PS51208">
    <property type="entry name" value="AUTOTRANSPORTER"/>
    <property type="match status" value="1"/>
</dbReference>
<dbReference type="InterPro" id="IPR005546">
    <property type="entry name" value="Autotransporte_beta"/>
</dbReference>
<dbReference type="Proteomes" id="UP000349468">
    <property type="component" value="Unassembled WGS sequence"/>
</dbReference>
<dbReference type="EMBL" id="CABVIK010000032">
    <property type="protein sequence ID" value="VVP61024.1"/>
    <property type="molecule type" value="Genomic_DNA"/>
</dbReference>
<dbReference type="EMBL" id="CABVHJ010000033">
    <property type="protein sequence ID" value="VVN46583.1"/>
    <property type="molecule type" value="Genomic_DNA"/>
</dbReference>
<feature type="compositionally biased region" description="Polar residues" evidence="1">
    <location>
        <begin position="87"/>
        <end position="97"/>
    </location>
</feature>
<dbReference type="Proteomes" id="UP000327167">
    <property type="component" value="Unassembled WGS sequence"/>
</dbReference>
<feature type="domain" description="Autotransporter" evidence="2">
    <location>
        <begin position="1"/>
        <end position="198"/>
    </location>
</feature>
<evidence type="ECO:0000313" key="6">
    <source>
        <dbReference type="Proteomes" id="UP000349468"/>
    </source>
</evidence>
<dbReference type="AlphaFoldDB" id="A0A5E6XZC9"/>
<evidence type="ECO:0000313" key="4">
    <source>
        <dbReference type="EMBL" id="VVP61024.1"/>
    </source>
</evidence>
<accession>A0A5E6XZC9</accession>
<proteinExistence type="predicted"/>
<dbReference type="PANTHER" id="PTHR12338">
    <property type="entry name" value="AUTOTRANSPORTER"/>
    <property type="match status" value="1"/>
</dbReference>
<dbReference type="Gene3D" id="2.40.128.130">
    <property type="entry name" value="Autotransporter beta-domain"/>
    <property type="match status" value="1"/>
</dbReference>
<evidence type="ECO:0000313" key="3">
    <source>
        <dbReference type="EMBL" id="VVN46583.1"/>
    </source>
</evidence>
<name>A0A5E6XZC9_PSEFL</name>
<dbReference type="InterPro" id="IPR006315">
    <property type="entry name" value="OM_autotransptr_brl_dom"/>
</dbReference>
<dbReference type="Pfam" id="PF03797">
    <property type="entry name" value="Autotransporter"/>
    <property type="match status" value="1"/>
</dbReference>
<evidence type="ECO:0000313" key="5">
    <source>
        <dbReference type="Proteomes" id="UP000327167"/>
    </source>
</evidence>
<protein>
    <submittedName>
        <fullName evidence="3">Outer membrane protein IcsA autotransporter</fullName>
    </submittedName>
</protein>
<organism evidence="3 5">
    <name type="scientific">Pseudomonas fluorescens</name>
    <dbReference type="NCBI Taxonomy" id="294"/>
    <lineage>
        <taxon>Bacteria</taxon>
        <taxon>Pseudomonadati</taxon>
        <taxon>Pseudomonadota</taxon>
        <taxon>Gammaproteobacteria</taxon>
        <taxon>Pseudomonadales</taxon>
        <taxon>Pseudomonadaceae</taxon>
        <taxon>Pseudomonas</taxon>
    </lineage>
</organism>
<dbReference type="PANTHER" id="PTHR12338:SF5">
    <property type="entry name" value="ANTIGEN 43-RELATED"/>
    <property type="match status" value="1"/>
</dbReference>
<feature type="region of interest" description="Disordered" evidence="1">
    <location>
        <begin position="78"/>
        <end position="97"/>
    </location>
</feature>
<dbReference type="NCBIfam" id="TIGR01414">
    <property type="entry name" value="autotrans_barl"/>
    <property type="match status" value="1"/>
</dbReference>
<dbReference type="InterPro" id="IPR050909">
    <property type="entry name" value="Bact_Autotransporter_VF"/>
</dbReference>
<reference evidence="5 6" key="1">
    <citation type="submission" date="2019-09" db="EMBL/GenBank/DDBJ databases">
        <authorList>
            <person name="Chandra G."/>
            <person name="Truman W A."/>
        </authorList>
    </citation>
    <scope>NUCLEOTIDE SEQUENCE [LARGE SCALE GENOMIC DNA]</scope>
    <source>
        <strain evidence="3">PS655</strain>
        <strain evidence="4">PS870</strain>
    </source>
</reference>
<evidence type="ECO:0000259" key="2">
    <source>
        <dbReference type="PROSITE" id="PS51208"/>
    </source>
</evidence>
<dbReference type="SUPFAM" id="SSF103515">
    <property type="entry name" value="Autotransporter"/>
    <property type="match status" value="1"/>
</dbReference>
<gene>
    <name evidence="3" type="primary">icsA_1</name>
    <name evidence="3" type="ORF">PS655_05883</name>
    <name evidence="4" type="ORF">PS870_06237</name>
</gene>